<organism evidence="2 3">
    <name type="scientific">Cardiocondyla obscurior</name>
    <dbReference type="NCBI Taxonomy" id="286306"/>
    <lineage>
        <taxon>Eukaryota</taxon>
        <taxon>Metazoa</taxon>
        <taxon>Ecdysozoa</taxon>
        <taxon>Arthropoda</taxon>
        <taxon>Hexapoda</taxon>
        <taxon>Insecta</taxon>
        <taxon>Pterygota</taxon>
        <taxon>Neoptera</taxon>
        <taxon>Endopterygota</taxon>
        <taxon>Hymenoptera</taxon>
        <taxon>Apocrita</taxon>
        <taxon>Aculeata</taxon>
        <taxon>Formicoidea</taxon>
        <taxon>Formicidae</taxon>
        <taxon>Myrmicinae</taxon>
        <taxon>Cardiocondyla</taxon>
    </lineage>
</organism>
<evidence type="ECO:0000313" key="2">
    <source>
        <dbReference type="EMBL" id="KAL0105275.1"/>
    </source>
</evidence>
<dbReference type="AlphaFoldDB" id="A0AAW2EQU1"/>
<sequence>MEGGRRGTGTNGMDDGLRDARAGARRMRAASEKENALSRSRRASGAGGERGRAAERGWIKASTRGGNKERTKKVEEVGGGGWVPWSALIGSTWSDEKFNHPPIPTIPDSLRHPPALLCLPLSFSFSLRTGIARSPPRRLNSRQMNLPHIYVRRRCLQVSADHGEETKLNRPVSTARLRKHPAIDSVPDSSAPIH</sequence>
<name>A0AAW2EQU1_9HYME</name>
<reference evidence="2 3" key="1">
    <citation type="submission" date="2023-03" db="EMBL/GenBank/DDBJ databases">
        <title>High recombination rates correlate with genetic variation in Cardiocondyla obscurior ants.</title>
        <authorList>
            <person name="Errbii M."/>
        </authorList>
    </citation>
    <scope>NUCLEOTIDE SEQUENCE [LARGE SCALE GENOMIC DNA]</scope>
    <source>
        <strain evidence="2">Alpha-2009</strain>
        <tissue evidence="2">Whole body</tissue>
    </source>
</reference>
<gene>
    <name evidence="2" type="ORF">PUN28_016725</name>
</gene>
<comment type="caution">
    <text evidence="2">The sequence shown here is derived from an EMBL/GenBank/DDBJ whole genome shotgun (WGS) entry which is preliminary data.</text>
</comment>
<evidence type="ECO:0000256" key="1">
    <source>
        <dbReference type="SAM" id="MobiDB-lite"/>
    </source>
</evidence>
<accession>A0AAW2EQU1</accession>
<feature type="compositionally biased region" description="Gly residues" evidence="1">
    <location>
        <begin position="1"/>
        <end position="10"/>
    </location>
</feature>
<dbReference type="Proteomes" id="UP001430953">
    <property type="component" value="Unassembled WGS sequence"/>
</dbReference>
<feature type="region of interest" description="Disordered" evidence="1">
    <location>
        <begin position="162"/>
        <end position="194"/>
    </location>
</feature>
<protein>
    <submittedName>
        <fullName evidence="2">Uncharacterized protein</fullName>
    </submittedName>
</protein>
<feature type="compositionally biased region" description="Basic and acidic residues" evidence="1">
    <location>
        <begin position="49"/>
        <end position="58"/>
    </location>
</feature>
<feature type="region of interest" description="Disordered" evidence="1">
    <location>
        <begin position="1"/>
        <end position="75"/>
    </location>
</feature>
<feature type="compositionally biased region" description="Basic and acidic residues" evidence="1">
    <location>
        <begin position="66"/>
        <end position="75"/>
    </location>
</feature>
<proteinExistence type="predicted"/>
<dbReference type="EMBL" id="JADYXP020000019">
    <property type="protein sequence ID" value="KAL0105275.1"/>
    <property type="molecule type" value="Genomic_DNA"/>
</dbReference>
<keyword evidence="3" id="KW-1185">Reference proteome</keyword>
<evidence type="ECO:0000313" key="3">
    <source>
        <dbReference type="Proteomes" id="UP001430953"/>
    </source>
</evidence>